<dbReference type="EMBL" id="VOLQ01000001">
    <property type="protein sequence ID" value="TWX72378.1"/>
    <property type="molecule type" value="Genomic_DNA"/>
</dbReference>
<proteinExistence type="predicted"/>
<organism evidence="4 6">
    <name type="scientific">Colwellia hornerae</name>
    <dbReference type="NCBI Taxonomy" id="89402"/>
    <lineage>
        <taxon>Bacteria</taxon>
        <taxon>Pseudomonadati</taxon>
        <taxon>Pseudomonadota</taxon>
        <taxon>Gammaproteobacteria</taxon>
        <taxon>Alteromonadales</taxon>
        <taxon>Colwelliaceae</taxon>
        <taxon>Colwellia</taxon>
    </lineage>
</organism>
<protein>
    <submittedName>
        <fullName evidence="4">FAD-binding oxidoreductase</fullName>
    </submittedName>
</protein>
<keyword evidence="1" id="KW-0560">Oxidoreductase</keyword>
<dbReference type="PANTHER" id="PTHR13847">
    <property type="entry name" value="SARCOSINE DEHYDROGENASE-RELATED"/>
    <property type="match status" value="1"/>
</dbReference>
<dbReference type="RefSeq" id="WP_146797944.1">
    <property type="nucleotide sequence ID" value="NZ_VOLP01000004.1"/>
</dbReference>
<dbReference type="OrthoDB" id="311718at2"/>
<evidence type="ECO:0000313" key="3">
    <source>
        <dbReference type="EMBL" id="TWX62290.1"/>
    </source>
</evidence>
<dbReference type="InterPro" id="IPR006076">
    <property type="entry name" value="FAD-dep_OxRdtase"/>
</dbReference>
<accession>A0A5C6QV57</accession>
<gene>
    <name evidence="3" type="ORF">ESZ26_02575</name>
    <name evidence="4" type="ORF">ESZ27_00790</name>
</gene>
<dbReference type="SUPFAM" id="SSF51905">
    <property type="entry name" value="FAD/NAD(P)-binding domain"/>
    <property type="match status" value="1"/>
</dbReference>
<sequence>MYDPLHDKSPGCGAPYPKSYWAENADIDNNAPASDGQINQDIDVDVAIIGAGYTGLSCALHLAREHGIKAHVIEANQTAWGCSGRNAGFILKSSGRKSYSDMTQKWGEEVMRGIYDEMCAGVETVKSLIAEGIDCDVQARGFLKVAHKPSKLAELISQAKLQQKTFAGIKNSDVEILTRNEVRQQYMDDKNAYGAIRYQDGFGLNPLKLAWGYQRLAREAGAKVHTSSPVLDILDEGHQQKLITPQGVVTAKKIVIATNGYTPKGFHSLTTDRTLPVLSQIIVTEPLSEQQLADCNFLTSNVVMDTRALKYYYRKLPDNRILFGGRGAITGKSADDPYYAQRLLAVLKTSFPPLAKLNYQYAWSGWICMSLDDLPHIYQNTKKNVFYSMGYCGSGVSFSVQAGKRLAEKVAEKAIDPKIENLPLYNCQLPKFPFAPLRRVGQWGYFHYGKIKDEWL</sequence>
<dbReference type="Proteomes" id="UP000321917">
    <property type="component" value="Unassembled WGS sequence"/>
</dbReference>
<dbReference type="GO" id="GO:0016491">
    <property type="term" value="F:oxidoreductase activity"/>
    <property type="evidence" value="ECO:0007669"/>
    <property type="project" value="UniProtKB-KW"/>
</dbReference>
<evidence type="ECO:0000313" key="6">
    <source>
        <dbReference type="Proteomes" id="UP000321917"/>
    </source>
</evidence>
<evidence type="ECO:0000259" key="2">
    <source>
        <dbReference type="Pfam" id="PF01266"/>
    </source>
</evidence>
<dbReference type="Proteomes" id="UP000321525">
    <property type="component" value="Unassembled WGS sequence"/>
</dbReference>
<name>A0A5C6QV57_9GAMM</name>
<dbReference type="InterPro" id="IPR036188">
    <property type="entry name" value="FAD/NAD-bd_sf"/>
</dbReference>
<dbReference type="Gene3D" id="3.50.50.60">
    <property type="entry name" value="FAD/NAD(P)-binding domain"/>
    <property type="match status" value="1"/>
</dbReference>
<feature type="domain" description="FAD dependent oxidoreductase" evidence="2">
    <location>
        <begin position="45"/>
        <end position="408"/>
    </location>
</feature>
<dbReference type="AlphaFoldDB" id="A0A5C6QV57"/>
<dbReference type="Pfam" id="PF01266">
    <property type="entry name" value="DAO"/>
    <property type="match status" value="1"/>
</dbReference>
<dbReference type="GO" id="GO:0005737">
    <property type="term" value="C:cytoplasm"/>
    <property type="evidence" value="ECO:0007669"/>
    <property type="project" value="TreeGrafter"/>
</dbReference>
<evidence type="ECO:0000313" key="4">
    <source>
        <dbReference type="EMBL" id="TWX72378.1"/>
    </source>
</evidence>
<evidence type="ECO:0000313" key="5">
    <source>
        <dbReference type="Proteomes" id="UP000321525"/>
    </source>
</evidence>
<keyword evidence="5" id="KW-1185">Reference proteome</keyword>
<comment type="caution">
    <text evidence="4">The sequence shown here is derived from an EMBL/GenBank/DDBJ whole genome shotgun (WGS) entry which is preliminary data.</text>
</comment>
<reference evidence="4 6" key="1">
    <citation type="submission" date="2019-07" db="EMBL/GenBank/DDBJ databases">
        <title>Genomes of sea-ice associated Colwellia species.</title>
        <authorList>
            <person name="Bowman J.P."/>
        </authorList>
    </citation>
    <scope>NUCLEOTIDE SEQUENCE [LARGE SCALE GENOMIC DNA]</scope>
    <source>
        <strain evidence="3 5">ACAM 607</strain>
        <strain evidence="4 6">IC036</strain>
    </source>
</reference>
<dbReference type="PANTHER" id="PTHR13847:SF281">
    <property type="entry name" value="FAD DEPENDENT OXIDOREDUCTASE DOMAIN-CONTAINING PROTEIN"/>
    <property type="match status" value="1"/>
</dbReference>
<evidence type="ECO:0000256" key="1">
    <source>
        <dbReference type="ARBA" id="ARBA00023002"/>
    </source>
</evidence>
<dbReference type="EMBL" id="VOLR01000003">
    <property type="protein sequence ID" value="TWX62290.1"/>
    <property type="molecule type" value="Genomic_DNA"/>
</dbReference>
<dbReference type="Gene3D" id="3.30.9.10">
    <property type="entry name" value="D-Amino Acid Oxidase, subunit A, domain 2"/>
    <property type="match status" value="1"/>
</dbReference>